<dbReference type="GO" id="GO:0004519">
    <property type="term" value="F:endonuclease activity"/>
    <property type="evidence" value="ECO:0007669"/>
    <property type="project" value="UniProtKB-KW"/>
</dbReference>
<evidence type="ECO:0000256" key="2">
    <source>
        <dbReference type="ARBA" id="ARBA00022695"/>
    </source>
</evidence>
<dbReference type="Pfam" id="PF00078">
    <property type="entry name" value="RVT_1"/>
    <property type="match status" value="1"/>
</dbReference>
<evidence type="ECO:0000256" key="1">
    <source>
        <dbReference type="ARBA" id="ARBA00022679"/>
    </source>
</evidence>
<gene>
    <name evidence="8" type="ORF">BN946_scf184512.g3</name>
</gene>
<dbReference type="InterPro" id="IPR041373">
    <property type="entry name" value="RT_RNaseH"/>
</dbReference>
<dbReference type="InterPro" id="IPR000477">
    <property type="entry name" value="RT_dom"/>
</dbReference>
<proteinExistence type="predicted"/>
<dbReference type="GO" id="GO:0003964">
    <property type="term" value="F:RNA-directed DNA polymerase activity"/>
    <property type="evidence" value="ECO:0007669"/>
    <property type="project" value="UniProtKB-KW"/>
</dbReference>
<dbReference type="Gene3D" id="3.10.10.10">
    <property type="entry name" value="HIV Type 1 Reverse Transcriptase, subunit A, domain 1"/>
    <property type="match status" value="1"/>
</dbReference>
<dbReference type="Gene3D" id="3.30.70.270">
    <property type="match status" value="2"/>
</dbReference>
<comment type="caution">
    <text evidence="8">The sequence shown here is derived from an EMBL/GenBank/DDBJ whole genome shotgun (WGS) entry which is preliminary data.</text>
</comment>
<protein>
    <recommendedName>
        <fullName evidence="7">Reverse transcriptase domain-containing protein</fullName>
    </recommendedName>
</protein>
<dbReference type="InterPro" id="IPR050951">
    <property type="entry name" value="Retrovirus_Pol_polyprotein"/>
</dbReference>
<dbReference type="HOGENOM" id="CLU_000384_33_10_1"/>
<dbReference type="STRING" id="5643.A0A060SLR6"/>
<keyword evidence="1" id="KW-0808">Transferase</keyword>
<name>A0A060SLR6_PYCCI</name>
<dbReference type="EMBL" id="CCBP010000256">
    <property type="protein sequence ID" value="CDO75310.1"/>
    <property type="molecule type" value="Genomic_DNA"/>
</dbReference>
<dbReference type="PROSITE" id="PS50878">
    <property type="entry name" value="RT_POL"/>
    <property type="match status" value="1"/>
</dbReference>
<evidence type="ECO:0000256" key="6">
    <source>
        <dbReference type="ARBA" id="ARBA00022918"/>
    </source>
</evidence>
<sequence length="405" mass="46590">MTELLDRLKGAKYYTKLDIRWGYNNVRMKEGDEEKAAFITNRGLYEPLVMFFGLTNSPATFQMMMNDLFRSLVLAGKVVVYLDDIIIFTNNLEEHQKIVRQVLQILRENHLSCKPEKCEFETQQTEYLGHIISPGKVQMDPGKVAGVTEWPTPRCKRDLQAFLGFANFYRRFIKDFAKIATPLNRLTGLAEWTWGQDEQTAFKGIKKAITSAPVLAIPNDDDPFKVECDASKFAVGAELSQKQGGVWKPIAFLSKSLSPAERNYEIYDQELLAIMTALDEWRHFLKGARHTFEIHTDHKNLEYSRKPQRLNHRQARWVVELQDFDFILLHKPGKSMTKPDALSRRPDHFGSDDQNEDVVVLKPEWSRITAIDGTDAIAKECLKHIDLLERAVLDQLGTHGDFEQT</sequence>
<dbReference type="SUPFAM" id="SSF56672">
    <property type="entry name" value="DNA/RNA polymerases"/>
    <property type="match status" value="1"/>
</dbReference>
<accession>A0A060SLR6</accession>
<keyword evidence="2" id="KW-0548">Nucleotidyltransferase</keyword>
<evidence type="ECO:0000256" key="3">
    <source>
        <dbReference type="ARBA" id="ARBA00022722"/>
    </source>
</evidence>
<keyword evidence="3" id="KW-0540">Nuclease</keyword>
<dbReference type="AlphaFoldDB" id="A0A060SLR6"/>
<organism evidence="8 9">
    <name type="scientific">Pycnoporus cinnabarinus</name>
    <name type="common">Cinnabar-red polypore</name>
    <name type="synonym">Trametes cinnabarina</name>
    <dbReference type="NCBI Taxonomy" id="5643"/>
    <lineage>
        <taxon>Eukaryota</taxon>
        <taxon>Fungi</taxon>
        <taxon>Dikarya</taxon>
        <taxon>Basidiomycota</taxon>
        <taxon>Agaricomycotina</taxon>
        <taxon>Agaricomycetes</taxon>
        <taxon>Polyporales</taxon>
        <taxon>Polyporaceae</taxon>
        <taxon>Trametes</taxon>
    </lineage>
</organism>
<dbReference type="PANTHER" id="PTHR37984:SF5">
    <property type="entry name" value="PROTEIN NYNRIN-LIKE"/>
    <property type="match status" value="1"/>
</dbReference>
<evidence type="ECO:0000313" key="8">
    <source>
        <dbReference type="EMBL" id="CDO75310.1"/>
    </source>
</evidence>
<dbReference type="InterPro" id="IPR043128">
    <property type="entry name" value="Rev_trsase/Diguanyl_cyclase"/>
</dbReference>
<dbReference type="CDD" id="cd09274">
    <property type="entry name" value="RNase_HI_RT_Ty3"/>
    <property type="match status" value="1"/>
</dbReference>
<reference evidence="8" key="1">
    <citation type="submission" date="2014-01" db="EMBL/GenBank/DDBJ databases">
        <title>The genome of the white-rot fungus Pycnoporus cinnabarinus: a basidiomycete model with a versatile arsenal for lignocellulosic biomass breakdown.</title>
        <authorList>
            <person name="Levasseur A."/>
            <person name="Lomascolo A."/>
            <person name="Ruiz-Duenas F.J."/>
            <person name="Uzan E."/>
            <person name="Piumi F."/>
            <person name="Kues U."/>
            <person name="Ram A.F.J."/>
            <person name="Murat C."/>
            <person name="Haon M."/>
            <person name="Benoit I."/>
            <person name="Arfi Y."/>
            <person name="Chevret D."/>
            <person name="Drula E."/>
            <person name="Kwon M.J."/>
            <person name="Gouret P."/>
            <person name="Lesage-Meessen L."/>
            <person name="Lombard V."/>
            <person name="Mariette J."/>
            <person name="Noirot C."/>
            <person name="Park J."/>
            <person name="Patyshakuliyeva A."/>
            <person name="Wieneger R.A.B."/>
            <person name="Wosten H.A.B."/>
            <person name="Martin F."/>
            <person name="Coutinho P.M."/>
            <person name="de Vries R."/>
            <person name="Martinez A.T."/>
            <person name="Klopp C."/>
            <person name="Pontarotti P."/>
            <person name="Henrissat B."/>
            <person name="Record E."/>
        </authorList>
    </citation>
    <scope>NUCLEOTIDE SEQUENCE [LARGE SCALE GENOMIC DNA]</scope>
    <source>
        <strain evidence="8">BRFM137</strain>
    </source>
</reference>
<dbReference type="Proteomes" id="UP000029665">
    <property type="component" value="Unassembled WGS sequence"/>
</dbReference>
<evidence type="ECO:0000259" key="7">
    <source>
        <dbReference type="PROSITE" id="PS50878"/>
    </source>
</evidence>
<keyword evidence="5" id="KW-0378">Hydrolase</keyword>
<dbReference type="OMA" id="ANGEECP"/>
<evidence type="ECO:0000313" key="9">
    <source>
        <dbReference type="Proteomes" id="UP000029665"/>
    </source>
</evidence>
<dbReference type="Pfam" id="PF17917">
    <property type="entry name" value="RT_RNaseH"/>
    <property type="match status" value="1"/>
</dbReference>
<keyword evidence="9" id="KW-1185">Reference proteome</keyword>
<dbReference type="GO" id="GO:0016787">
    <property type="term" value="F:hydrolase activity"/>
    <property type="evidence" value="ECO:0007669"/>
    <property type="project" value="UniProtKB-KW"/>
</dbReference>
<dbReference type="InterPro" id="IPR043502">
    <property type="entry name" value="DNA/RNA_pol_sf"/>
</dbReference>
<keyword evidence="6" id="KW-0695">RNA-directed DNA polymerase</keyword>
<dbReference type="PANTHER" id="PTHR37984">
    <property type="entry name" value="PROTEIN CBG26694"/>
    <property type="match status" value="1"/>
</dbReference>
<dbReference type="CDD" id="cd01647">
    <property type="entry name" value="RT_LTR"/>
    <property type="match status" value="1"/>
</dbReference>
<evidence type="ECO:0000256" key="5">
    <source>
        <dbReference type="ARBA" id="ARBA00022801"/>
    </source>
</evidence>
<evidence type="ECO:0000256" key="4">
    <source>
        <dbReference type="ARBA" id="ARBA00022759"/>
    </source>
</evidence>
<feature type="domain" description="Reverse transcriptase" evidence="7">
    <location>
        <begin position="1"/>
        <end position="132"/>
    </location>
</feature>
<dbReference type="FunFam" id="3.30.70.270:FF:000020">
    <property type="entry name" value="Transposon Tf2-6 polyprotein-like Protein"/>
    <property type="match status" value="1"/>
</dbReference>
<dbReference type="OrthoDB" id="2798231at2759"/>
<keyword evidence="4" id="KW-0255">Endonuclease</keyword>